<accession>A0ABS9KQ59</accession>
<protein>
    <recommendedName>
        <fullName evidence="3">FecR protein domain-containing protein</fullName>
    </recommendedName>
</protein>
<sequence>MKHKLLIALFVLAGTASRSQDMVLNDPVSNKTYNAGLYSEMKGTPFLSDKWTKGTATAAEGTYKSLELKLDAYNNVLFFKRNDEPFEFQTPIKSFVLMPREGDSSSYMYFKKGISGPSLQPNQYVQVLAEGKISLYKSDIKLVSDVNEVNRGVIKAFNNSSRLFVKQGETVTLFKAGKDELLSYTKDHKEKVEAYIKERKLNLKKEKDIAEAVQYYNSL</sequence>
<reference evidence="1" key="1">
    <citation type="submission" date="2022-01" db="EMBL/GenBank/DDBJ databases">
        <authorList>
            <person name="Jo J.-H."/>
            <person name="Im W.-T."/>
        </authorList>
    </citation>
    <scope>NUCLEOTIDE SEQUENCE</scope>
    <source>
        <strain evidence="1">NA20</strain>
    </source>
</reference>
<dbReference type="EMBL" id="JAKLTR010000005">
    <property type="protein sequence ID" value="MCG2614465.1"/>
    <property type="molecule type" value="Genomic_DNA"/>
</dbReference>
<name>A0ABS9KQ59_9BACT</name>
<comment type="caution">
    <text evidence="1">The sequence shown here is derived from an EMBL/GenBank/DDBJ whole genome shotgun (WGS) entry which is preliminary data.</text>
</comment>
<evidence type="ECO:0000313" key="1">
    <source>
        <dbReference type="EMBL" id="MCG2614465.1"/>
    </source>
</evidence>
<evidence type="ECO:0000313" key="2">
    <source>
        <dbReference type="Proteomes" id="UP001165367"/>
    </source>
</evidence>
<evidence type="ECO:0008006" key="3">
    <source>
        <dbReference type="Google" id="ProtNLM"/>
    </source>
</evidence>
<keyword evidence="2" id="KW-1185">Reference proteome</keyword>
<dbReference type="Proteomes" id="UP001165367">
    <property type="component" value="Unassembled WGS sequence"/>
</dbReference>
<proteinExistence type="predicted"/>
<gene>
    <name evidence="1" type="ORF">LZZ85_09245</name>
</gene>
<dbReference type="RefSeq" id="WP_237870910.1">
    <property type="nucleotide sequence ID" value="NZ_JAKLTR010000005.1"/>
</dbReference>
<organism evidence="1 2">
    <name type="scientific">Terrimonas ginsenosidimutans</name>
    <dbReference type="NCBI Taxonomy" id="2908004"/>
    <lineage>
        <taxon>Bacteria</taxon>
        <taxon>Pseudomonadati</taxon>
        <taxon>Bacteroidota</taxon>
        <taxon>Chitinophagia</taxon>
        <taxon>Chitinophagales</taxon>
        <taxon>Chitinophagaceae</taxon>
        <taxon>Terrimonas</taxon>
    </lineage>
</organism>